<evidence type="ECO:0000256" key="1">
    <source>
        <dbReference type="ARBA" id="ARBA00022679"/>
    </source>
</evidence>
<evidence type="ECO:0000256" key="3">
    <source>
        <dbReference type="ARBA" id="ARBA00023015"/>
    </source>
</evidence>
<dbReference type="Pfam" id="PF13185">
    <property type="entry name" value="GAF_2"/>
    <property type="match status" value="1"/>
</dbReference>
<keyword evidence="2" id="KW-0418">Kinase</keyword>
<dbReference type="KEGG" id="euz:DVS28_a3217"/>
<dbReference type="InterPro" id="IPR036388">
    <property type="entry name" value="WH-like_DNA-bd_sf"/>
</dbReference>
<gene>
    <name evidence="6" type="ORF">DVS28_a3217</name>
</gene>
<keyword evidence="7" id="KW-1185">Reference proteome</keyword>
<dbReference type="SUPFAM" id="SSF55781">
    <property type="entry name" value="GAF domain-like"/>
    <property type="match status" value="1"/>
</dbReference>
<dbReference type="InterPro" id="IPR005561">
    <property type="entry name" value="ANTAR"/>
</dbReference>
<dbReference type="PROSITE" id="PS50921">
    <property type="entry name" value="ANTAR"/>
    <property type="match status" value="1"/>
</dbReference>
<dbReference type="Proteomes" id="UP000264006">
    <property type="component" value="Chromosome"/>
</dbReference>
<keyword evidence="3" id="KW-0805">Transcription regulation</keyword>
<dbReference type="InterPro" id="IPR003018">
    <property type="entry name" value="GAF"/>
</dbReference>
<evidence type="ECO:0000313" key="7">
    <source>
        <dbReference type="Proteomes" id="UP000264006"/>
    </source>
</evidence>
<dbReference type="GO" id="GO:0016301">
    <property type="term" value="F:kinase activity"/>
    <property type="evidence" value="ECO:0007669"/>
    <property type="project" value="UniProtKB-KW"/>
</dbReference>
<feature type="domain" description="ANTAR" evidence="5">
    <location>
        <begin position="167"/>
        <end position="228"/>
    </location>
</feature>
<dbReference type="InterPro" id="IPR012074">
    <property type="entry name" value="GAF_ANTAR"/>
</dbReference>
<evidence type="ECO:0000259" key="5">
    <source>
        <dbReference type="PROSITE" id="PS50921"/>
    </source>
</evidence>
<dbReference type="GO" id="GO:0003723">
    <property type="term" value="F:RNA binding"/>
    <property type="evidence" value="ECO:0007669"/>
    <property type="project" value="InterPro"/>
</dbReference>
<name>A0A346Y095_9ACTN</name>
<keyword evidence="1" id="KW-0808">Transferase</keyword>
<evidence type="ECO:0000256" key="4">
    <source>
        <dbReference type="ARBA" id="ARBA00023163"/>
    </source>
</evidence>
<reference evidence="6 7" key="1">
    <citation type="submission" date="2018-09" db="EMBL/GenBank/DDBJ databases">
        <title>Complete genome sequence of Euzebya sp. DY32-46 isolated from seawater of Pacific Ocean.</title>
        <authorList>
            <person name="Xu L."/>
            <person name="Wu Y.-H."/>
            <person name="Xu X.-W."/>
        </authorList>
    </citation>
    <scope>NUCLEOTIDE SEQUENCE [LARGE SCALE GENOMIC DNA]</scope>
    <source>
        <strain evidence="6 7">DY32-46</strain>
    </source>
</reference>
<dbReference type="PIRSF" id="PIRSF036625">
    <property type="entry name" value="GAF_ANTAR"/>
    <property type="match status" value="1"/>
</dbReference>
<dbReference type="EMBL" id="CP031165">
    <property type="protein sequence ID" value="AXV07892.1"/>
    <property type="molecule type" value="Genomic_DNA"/>
</dbReference>
<proteinExistence type="predicted"/>
<dbReference type="RefSeq" id="WP_216826075.1">
    <property type="nucleotide sequence ID" value="NZ_CP031165.1"/>
</dbReference>
<dbReference type="InterPro" id="IPR011006">
    <property type="entry name" value="CheY-like_superfamily"/>
</dbReference>
<dbReference type="SUPFAM" id="SSF52172">
    <property type="entry name" value="CheY-like"/>
    <property type="match status" value="1"/>
</dbReference>
<dbReference type="Pfam" id="PF03861">
    <property type="entry name" value="ANTAR"/>
    <property type="match status" value="1"/>
</dbReference>
<dbReference type="SMART" id="SM01012">
    <property type="entry name" value="ANTAR"/>
    <property type="match status" value="1"/>
</dbReference>
<protein>
    <recommendedName>
        <fullName evidence="5">ANTAR domain-containing protein</fullName>
    </recommendedName>
</protein>
<sequence length="247" mass="27158">MTMDALLARTMVELADTLVADFDVVDLLTLLTTRCVDLLEVDEAGLLIAGVGGDLRTMASSSDRVRLLDLFQLQAEEGPCLDCLGTGEQIVNRDMAEDVDRWPRFAAEARAAGFSTVHAIPMRLRGTMLGALNLFSRRRVVLEENDILAAQALADIATIAILQTRAAEEAQTLAQQLSDVLNSRIIIEQAKGVVAERRQLSIADAFDLLRRHARNHNLRLAVLAQQVTDDTALADTLEREMPRRSGR</sequence>
<dbReference type="Gene3D" id="1.10.10.10">
    <property type="entry name" value="Winged helix-like DNA-binding domain superfamily/Winged helix DNA-binding domain"/>
    <property type="match status" value="1"/>
</dbReference>
<evidence type="ECO:0000313" key="6">
    <source>
        <dbReference type="EMBL" id="AXV07892.1"/>
    </source>
</evidence>
<dbReference type="InterPro" id="IPR029016">
    <property type="entry name" value="GAF-like_dom_sf"/>
</dbReference>
<accession>A0A346Y095</accession>
<organism evidence="6 7">
    <name type="scientific">Euzebya pacifica</name>
    <dbReference type="NCBI Taxonomy" id="1608957"/>
    <lineage>
        <taxon>Bacteria</taxon>
        <taxon>Bacillati</taxon>
        <taxon>Actinomycetota</taxon>
        <taxon>Nitriliruptoria</taxon>
        <taxon>Euzebyales</taxon>
    </lineage>
</organism>
<dbReference type="AlphaFoldDB" id="A0A346Y095"/>
<dbReference type="Gene3D" id="3.30.450.40">
    <property type="match status" value="1"/>
</dbReference>
<evidence type="ECO:0000256" key="2">
    <source>
        <dbReference type="ARBA" id="ARBA00022777"/>
    </source>
</evidence>
<keyword evidence="4" id="KW-0804">Transcription</keyword>